<dbReference type="PROSITE" id="PS00798">
    <property type="entry name" value="ALDOKETO_REDUCTASE_1"/>
    <property type="match status" value="1"/>
</dbReference>
<keyword evidence="3" id="KW-0560">Oxidoreductase</keyword>
<dbReference type="Gene3D" id="3.20.20.100">
    <property type="entry name" value="NADP-dependent oxidoreductase domain"/>
    <property type="match status" value="1"/>
</dbReference>
<evidence type="ECO:0000256" key="1">
    <source>
        <dbReference type="ARBA" id="ARBA00007905"/>
    </source>
</evidence>
<evidence type="ECO:0000256" key="4">
    <source>
        <dbReference type="PIRSR" id="PIRSR000097-1"/>
    </source>
</evidence>
<accession>A0A4R1MXB1</accession>
<keyword evidence="2" id="KW-0521">NADP</keyword>
<dbReference type="Pfam" id="PF00248">
    <property type="entry name" value="Aldo_ket_red"/>
    <property type="match status" value="1"/>
</dbReference>
<proteinExistence type="inferred from homology"/>
<dbReference type="PROSITE" id="PS00062">
    <property type="entry name" value="ALDOKETO_REDUCTASE_2"/>
    <property type="match status" value="1"/>
</dbReference>
<dbReference type="PANTHER" id="PTHR43827:SF3">
    <property type="entry name" value="NADP-DEPENDENT OXIDOREDUCTASE DOMAIN-CONTAINING PROTEIN"/>
    <property type="match status" value="1"/>
</dbReference>
<sequence length="273" mass="31406">MMINETFFTLYNNVKIPKLGLGTFQTVDGSEKIAVKEALACGYRHIDTAKAYENEKGIGEAIKESQIPREEIFLVSKVKNSDQGYHSTLNAFDETMNNLDSSYLDLYLIHWPKKISNETWEAMEKIYNSGKVRAIGVSNFKTHHLEDLLSTAKIKPMVNQVEFHLKLQQNNLLTYCQSNHIQLEAYAPLMRGEVLNIDLLKELSLKYNKTSAQVALRFIIQKDIIVIPKSSKPHRIKENGNIFDFELSTEDMDKLTTLNENKRFYSDPDDKYS</sequence>
<evidence type="ECO:0000313" key="8">
    <source>
        <dbReference type="EMBL" id="TCK97725.1"/>
    </source>
</evidence>
<dbReference type="InterPro" id="IPR018170">
    <property type="entry name" value="Aldo/ket_reductase_CS"/>
</dbReference>
<reference evidence="8 9" key="1">
    <citation type="submission" date="2019-03" db="EMBL/GenBank/DDBJ databases">
        <title>Genomic Encyclopedia of Type Strains, Phase IV (KMG-IV): sequencing the most valuable type-strain genomes for metagenomic binning, comparative biology and taxonomic classification.</title>
        <authorList>
            <person name="Goeker M."/>
        </authorList>
    </citation>
    <scope>NUCLEOTIDE SEQUENCE [LARGE SCALE GENOMIC DNA]</scope>
    <source>
        <strain evidence="8 9">DSM 24176</strain>
    </source>
</reference>
<organism evidence="8 9">
    <name type="scientific">Natranaerovirga hydrolytica</name>
    <dbReference type="NCBI Taxonomy" id="680378"/>
    <lineage>
        <taxon>Bacteria</taxon>
        <taxon>Bacillati</taxon>
        <taxon>Bacillota</taxon>
        <taxon>Clostridia</taxon>
        <taxon>Lachnospirales</taxon>
        <taxon>Natranaerovirgaceae</taxon>
        <taxon>Natranaerovirga</taxon>
    </lineage>
</organism>
<feature type="binding site" evidence="5">
    <location>
        <position position="110"/>
    </location>
    <ligand>
        <name>substrate</name>
    </ligand>
</feature>
<dbReference type="SUPFAM" id="SSF51430">
    <property type="entry name" value="NAD(P)-linked oxidoreductase"/>
    <property type="match status" value="1"/>
</dbReference>
<gene>
    <name evidence="8" type="ORF">EDC19_0127</name>
</gene>
<evidence type="ECO:0000259" key="7">
    <source>
        <dbReference type="Pfam" id="PF00248"/>
    </source>
</evidence>
<dbReference type="EMBL" id="SMGQ01000011">
    <property type="protein sequence ID" value="TCK97725.1"/>
    <property type="molecule type" value="Genomic_DNA"/>
</dbReference>
<dbReference type="OrthoDB" id="9804790at2"/>
<name>A0A4R1MXB1_9FIRM</name>
<dbReference type="PANTHER" id="PTHR43827">
    <property type="entry name" value="2,5-DIKETO-D-GLUCONIC ACID REDUCTASE"/>
    <property type="match status" value="1"/>
</dbReference>
<feature type="site" description="Lowers pKa of active site Tyr" evidence="6">
    <location>
        <position position="77"/>
    </location>
</feature>
<dbReference type="InterPro" id="IPR036812">
    <property type="entry name" value="NAD(P)_OxRdtase_dom_sf"/>
</dbReference>
<dbReference type="PRINTS" id="PR00069">
    <property type="entry name" value="ALDKETRDTASE"/>
</dbReference>
<evidence type="ECO:0000256" key="2">
    <source>
        <dbReference type="ARBA" id="ARBA00022857"/>
    </source>
</evidence>
<feature type="active site" description="Proton donor" evidence="4">
    <location>
        <position position="52"/>
    </location>
</feature>
<keyword evidence="9" id="KW-1185">Reference proteome</keyword>
<dbReference type="InterPro" id="IPR020471">
    <property type="entry name" value="AKR"/>
</dbReference>
<dbReference type="InterPro" id="IPR023210">
    <property type="entry name" value="NADP_OxRdtase_dom"/>
</dbReference>
<dbReference type="GO" id="GO:0016616">
    <property type="term" value="F:oxidoreductase activity, acting on the CH-OH group of donors, NAD or NADP as acceptor"/>
    <property type="evidence" value="ECO:0007669"/>
    <property type="project" value="UniProtKB-ARBA"/>
</dbReference>
<evidence type="ECO:0000256" key="5">
    <source>
        <dbReference type="PIRSR" id="PIRSR000097-2"/>
    </source>
</evidence>
<comment type="caution">
    <text evidence="8">The sequence shown here is derived from an EMBL/GenBank/DDBJ whole genome shotgun (WGS) entry which is preliminary data.</text>
</comment>
<dbReference type="FunFam" id="3.20.20.100:FF:000015">
    <property type="entry name" value="Oxidoreductase, aldo/keto reductase family"/>
    <property type="match status" value="1"/>
</dbReference>
<feature type="domain" description="NADP-dependent oxidoreductase" evidence="7">
    <location>
        <begin position="19"/>
        <end position="259"/>
    </location>
</feature>
<evidence type="ECO:0000256" key="3">
    <source>
        <dbReference type="ARBA" id="ARBA00023002"/>
    </source>
</evidence>
<comment type="similarity">
    <text evidence="1">Belongs to the aldo/keto reductase family.</text>
</comment>
<protein>
    <submittedName>
        <fullName evidence="8">Diketogulonate reductase-like aldo/keto reductase</fullName>
    </submittedName>
</protein>
<evidence type="ECO:0000313" key="9">
    <source>
        <dbReference type="Proteomes" id="UP000294545"/>
    </source>
</evidence>
<dbReference type="PIRSF" id="PIRSF000097">
    <property type="entry name" value="AKR"/>
    <property type="match status" value="1"/>
</dbReference>
<dbReference type="PROSITE" id="PS00063">
    <property type="entry name" value="ALDOKETO_REDUCTASE_3"/>
    <property type="match status" value="1"/>
</dbReference>
<dbReference type="AlphaFoldDB" id="A0A4R1MXB1"/>
<evidence type="ECO:0000256" key="6">
    <source>
        <dbReference type="PIRSR" id="PIRSR000097-3"/>
    </source>
</evidence>
<dbReference type="Proteomes" id="UP000294545">
    <property type="component" value="Unassembled WGS sequence"/>
</dbReference>